<dbReference type="InterPro" id="IPR013658">
    <property type="entry name" value="SGL"/>
</dbReference>
<feature type="transmembrane region" description="Helical" evidence="4">
    <location>
        <begin position="151"/>
        <end position="170"/>
    </location>
</feature>
<dbReference type="Pfam" id="PF08450">
    <property type="entry name" value="SGL"/>
    <property type="match status" value="1"/>
</dbReference>
<dbReference type="Proteomes" id="UP000000787">
    <property type="component" value="Chromosome"/>
</dbReference>
<feature type="repeat" description="NHL" evidence="2">
    <location>
        <begin position="925"/>
        <end position="961"/>
    </location>
</feature>
<feature type="transmembrane region" description="Helical" evidence="4">
    <location>
        <begin position="544"/>
        <end position="569"/>
    </location>
</feature>
<keyword evidence="4" id="KW-0472">Membrane</keyword>
<dbReference type="eggNOG" id="COG4745">
    <property type="taxonomic scope" value="Bacteria"/>
</dbReference>
<dbReference type="InParanoid" id="A9B8E6"/>
<evidence type="ECO:0000256" key="1">
    <source>
        <dbReference type="ARBA" id="ARBA00022737"/>
    </source>
</evidence>
<dbReference type="CDD" id="cd05819">
    <property type="entry name" value="NHL"/>
    <property type="match status" value="1"/>
</dbReference>
<dbReference type="Gene3D" id="2.120.10.30">
    <property type="entry name" value="TolB, C-terminal domain"/>
    <property type="match status" value="2"/>
</dbReference>
<feature type="repeat" description="NHL" evidence="2">
    <location>
        <begin position="890"/>
        <end position="917"/>
    </location>
</feature>
<evidence type="ECO:0000256" key="3">
    <source>
        <dbReference type="SAM" id="MobiDB-lite"/>
    </source>
</evidence>
<evidence type="ECO:0000256" key="2">
    <source>
        <dbReference type="PROSITE-ProRule" id="PRU00504"/>
    </source>
</evidence>
<dbReference type="PROSITE" id="PS51125">
    <property type="entry name" value="NHL"/>
    <property type="match status" value="3"/>
</dbReference>
<dbReference type="EMBL" id="CP000875">
    <property type="protein sequence ID" value="ABX06499.1"/>
    <property type="molecule type" value="Genomic_DNA"/>
</dbReference>
<feature type="transmembrane region" description="Helical" evidence="4">
    <location>
        <begin position="318"/>
        <end position="340"/>
    </location>
</feature>
<dbReference type="PANTHER" id="PTHR41710:SF2">
    <property type="entry name" value="GLYCOSYL TRANSFERASE FAMILY 39_83 DOMAIN-CONTAINING PROTEIN"/>
    <property type="match status" value="1"/>
</dbReference>
<feature type="transmembrane region" description="Helical" evidence="4">
    <location>
        <begin position="511"/>
        <end position="532"/>
    </location>
</feature>
<dbReference type="HOGENOM" id="CLU_280151_0_0_0"/>
<feature type="transmembrane region" description="Helical" evidence="4">
    <location>
        <begin position="608"/>
        <end position="626"/>
    </location>
</feature>
<dbReference type="SUPFAM" id="SSF101898">
    <property type="entry name" value="NHL repeat"/>
    <property type="match status" value="1"/>
</dbReference>
<dbReference type="KEGG" id="hau:Haur_3865"/>
<dbReference type="eggNOG" id="COG3391">
    <property type="taxonomic scope" value="Bacteria"/>
</dbReference>
<proteinExistence type="predicted"/>
<evidence type="ECO:0000259" key="6">
    <source>
        <dbReference type="Pfam" id="PF13231"/>
    </source>
</evidence>
<feature type="transmembrane region" description="Helical" evidence="4">
    <location>
        <begin position="369"/>
        <end position="396"/>
    </location>
</feature>
<feature type="transmembrane region" description="Helical" evidence="4">
    <location>
        <begin position="485"/>
        <end position="505"/>
    </location>
</feature>
<dbReference type="STRING" id="316274.Haur_3865"/>
<keyword evidence="4" id="KW-0812">Transmembrane</keyword>
<feature type="compositionally biased region" description="Polar residues" evidence="3">
    <location>
        <begin position="986"/>
        <end position="996"/>
    </location>
</feature>
<dbReference type="NCBIfam" id="TIGR03663">
    <property type="entry name" value="flippase activity-associated protein Agl23"/>
    <property type="match status" value="1"/>
</dbReference>
<dbReference type="Pfam" id="PF13231">
    <property type="entry name" value="PMT_2"/>
    <property type="match status" value="1"/>
</dbReference>
<evidence type="ECO:0000313" key="7">
    <source>
        <dbReference type="EMBL" id="ABX06499.1"/>
    </source>
</evidence>
<feature type="transmembrane region" description="Helical" evidence="4">
    <location>
        <begin position="243"/>
        <end position="260"/>
    </location>
</feature>
<keyword evidence="8" id="KW-1185">Reference proteome</keyword>
<protein>
    <submittedName>
        <fullName evidence="7">NHL repeat containing protein</fullName>
    </submittedName>
</protein>
<accession>A9B8E6</accession>
<dbReference type="Gene3D" id="2.40.10.500">
    <property type="match status" value="1"/>
</dbReference>
<feature type="domain" description="Glycosyltransferase RgtA/B/C/D-like" evidence="6">
    <location>
        <begin position="104"/>
        <end position="265"/>
    </location>
</feature>
<feature type="region of interest" description="Disordered" evidence="3">
    <location>
        <begin position="411"/>
        <end position="433"/>
    </location>
</feature>
<reference evidence="7 8" key="1">
    <citation type="journal article" date="2011" name="Stand. Genomic Sci.">
        <title>Complete genome sequence of the filamentous gliding predatory bacterium Herpetosiphon aurantiacus type strain (114-95(T)).</title>
        <authorList>
            <person name="Kiss H."/>
            <person name="Nett M."/>
            <person name="Domin N."/>
            <person name="Martin K."/>
            <person name="Maresca J.A."/>
            <person name="Copeland A."/>
            <person name="Lapidus A."/>
            <person name="Lucas S."/>
            <person name="Berry K.W."/>
            <person name="Glavina Del Rio T."/>
            <person name="Dalin E."/>
            <person name="Tice H."/>
            <person name="Pitluck S."/>
            <person name="Richardson P."/>
            <person name="Bruce D."/>
            <person name="Goodwin L."/>
            <person name="Han C."/>
            <person name="Detter J.C."/>
            <person name="Schmutz J."/>
            <person name="Brettin T."/>
            <person name="Land M."/>
            <person name="Hauser L."/>
            <person name="Kyrpides N.C."/>
            <person name="Ivanova N."/>
            <person name="Goker M."/>
            <person name="Woyke T."/>
            <person name="Klenk H.P."/>
            <person name="Bryant D.A."/>
        </authorList>
    </citation>
    <scope>NUCLEOTIDE SEQUENCE [LARGE SCALE GENOMIC DNA]</scope>
    <source>
        <strain evidence="8">ATCC 23779 / DSM 785 / 114-95</strain>
    </source>
</reference>
<keyword evidence="4" id="KW-1133">Transmembrane helix</keyword>
<gene>
    <name evidence="7" type="ordered locus">Haur_3865</name>
</gene>
<feature type="transmembrane region" description="Helical" evidence="4">
    <location>
        <begin position="128"/>
        <end position="145"/>
    </location>
</feature>
<feature type="repeat" description="NHL" evidence="2">
    <location>
        <begin position="1033"/>
        <end position="1075"/>
    </location>
</feature>
<keyword evidence="1" id="KW-0677">Repeat</keyword>
<dbReference type="AlphaFoldDB" id="A9B8E6"/>
<sequence>MTTPDLTKKRLRRAQPIQVRRRQSSSWLDRSIAFSWLNSELIGYVVLIALSVFMHLWQLGNMAMHHDESIHAKYSWQFYMGKGGFQCGLNNASSDTYCYNPVFHGPTLYLSTYLSYFLFGASDATARLPMAVAGIALVASCWMLRPLIGKRAALLSAGLMVLSPTLLYFTRFARHDALAILFTFWLMVGLFRFWQSGRGRWLNLAMASLALLWATHELVFIIGFIIISFLVQRLLWEAFGSKKFVIVSGVLMAITGILMIFQPHVSLPTATNQEANELNFGGLGLIGFSTLLFGQLISLRWSEAPLFRQGLRYVTKRVFWQAFAAFAVTFIVLFSTFFTYPRGVVDGLFAGISYWFGTQQTYARGDQPWFYYFMQLGIYELLPVSLTLVGLGGWLAKIGWRKAVTNSSLWDDETSAETPKSADADATSAQPEAQAEPVVVTIEPIVDGVPIGENPVVVAGQTSYMAQAVAEAKSSEPTFEETVPAIWLGFLFYWFLMALTLFSWAGEKMPWLTIHMTLPAVLAGAWALDKIVERTNWAETKRTIAWLAIPLGSIAFALIIAIMGSIGASTGASQQVMTTRVSAFLLVVLLLIVGVLLWMLVQRARLRIIAAFATLGILALLGVYSLRSSVVAAYIQPDVPVEFLVYTQTAPDMPVIVREAERLAISQTRNSRSIEDPTGGHTMKILISSGDDSSPSREGGLNQPLDWYFRDWTNIQWVSKSQIATLDQSMLDAPMAIFSKSNLAADTTQRMEQAGYVQLYDTYHNWWFPEGSSDGLSSYKEKLYDPAYGCDPALKGQQDINGRSKFNCTLGGAFILTWPLRPSNWVALREYMLSRELPDTVSLNGREIVVYVKRDLASLPVGEGGAVSGTGSTLKLVSEGQLLGDEPAEPRGIATGPDGSVYIADAPNNRILVYQTDSQTRIISGTNTGALLEPSGVAVDEQGFVYVADTWNARIAKFNPQGNFVTSWGSGSEELQPGSGKRLTRTGGTTEGNSANPLGFFGPRNLVVSAGRVYIADTGNKRVVVTDTDGNYLGQVGTAGAGIGQFNEPIGLGIANNNLYVGDTWNGRIQVFPLDANGVPQGVPSVQWPVAGWQTDTYLDPFIAVDSQGRVAAAIPSKNQVALYGATGQLLLVWGGQGNDDASTGQPSGMAFAPDGSVYVSEKANRRIQRWVLPKVR</sequence>
<organism evidence="7 8">
    <name type="scientific">Herpetosiphon aurantiacus (strain ATCC 23779 / DSM 785 / 114-95)</name>
    <dbReference type="NCBI Taxonomy" id="316274"/>
    <lineage>
        <taxon>Bacteria</taxon>
        <taxon>Bacillati</taxon>
        <taxon>Chloroflexota</taxon>
        <taxon>Chloroflexia</taxon>
        <taxon>Herpetosiphonales</taxon>
        <taxon>Herpetosiphonaceae</taxon>
        <taxon>Herpetosiphon</taxon>
    </lineage>
</organism>
<dbReference type="BioCyc" id="HAUR316274:GHYA-3907-MONOMER"/>
<feature type="transmembrane region" description="Helical" evidence="4">
    <location>
        <begin position="280"/>
        <end position="297"/>
    </location>
</feature>
<evidence type="ECO:0000256" key="4">
    <source>
        <dbReference type="SAM" id="Phobius"/>
    </source>
</evidence>
<feature type="transmembrane region" description="Helical" evidence="4">
    <location>
        <begin position="206"/>
        <end position="231"/>
    </location>
</feature>
<dbReference type="InterPro" id="IPR038731">
    <property type="entry name" value="RgtA/B/C-like"/>
</dbReference>
<dbReference type="InterPro" id="IPR001258">
    <property type="entry name" value="NHL_repeat"/>
</dbReference>
<evidence type="ECO:0000259" key="5">
    <source>
        <dbReference type="Pfam" id="PF08450"/>
    </source>
</evidence>
<name>A9B8E6_HERA2</name>
<feature type="transmembrane region" description="Helical" evidence="4">
    <location>
        <begin position="177"/>
        <end position="194"/>
    </location>
</feature>
<evidence type="ECO:0000313" key="8">
    <source>
        <dbReference type="Proteomes" id="UP000000787"/>
    </source>
</evidence>
<feature type="transmembrane region" description="Helical" evidence="4">
    <location>
        <begin position="581"/>
        <end position="601"/>
    </location>
</feature>
<dbReference type="InterPro" id="IPR011042">
    <property type="entry name" value="6-blade_b-propeller_TolB-like"/>
</dbReference>
<feature type="transmembrane region" description="Helical" evidence="4">
    <location>
        <begin position="41"/>
        <end position="59"/>
    </location>
</feature>
<dbReference type="InterPro" id="IPR019962">
    <property type="entry name" value="CHP03663"/>
</dbReference>
<feature type="domain" description="SMP-30/Gluconolactonase/LRE-like region" evidence="5">
    <location>
        <begin position="887"/>
        <end position="968"/>
    </location>
</feature>
<dbReference type="Pfam" id="PF01436">
    <property type="entry name" value="NHL"/>
    <property type="match status" value="1"/>
</dbReference>
<feature type="region of interest" description="Disordered" evidence="3">
    <location>
        <begin position="968"/>
        <end position="996"/>
    </location>
</feature>
<dbReference type="PANTHER" id="PTHR41710">
    <property type="entry name" value="GLYCOSYL TRANSFERASE, FAMILY 39"/>
    <property type="match status" value="1"/>
</dbReference>